<feature type="chain" id="PRO_5040214042" evidence="4">
    <location>
        <begin position="26"/>
        <end position="726"/>
    </location>
</feature>
<proteinExistence type="predicted"/>
<dbReference type="InterPro" id="IPR011009">
    <property type="entry name" value="Kinase-like_dom_sf"/>
</dbReference>
<dbReference type="GO" id="GO:0004672">
    <property type="term" value="F:protein kinase activity"/>
    <property type="evidence" value="ECO:0007669"/>
    <property type="project" value="InterPro"/>
</dbReference>
<evidence type="ECO:0000256" key="4">
    <source>
        <dbReference type="SAM" id="SignalP"/>
    </source>
</evidence>
<protein>
    <submittedName>
        <fullName evidence="6">Fibroblast growth factor receptor 3</fullName>
    </submittedName>
</protein>
<evidence type="ECO:0000256" key="1">
    <source>
        <dbReference type="ARBA" id="ARBA00022741"/>
    </source>
</evidence>
<keyword evidence="3" id="KW-0472">Membrane</keyword>
<sequence length="726" mass="81985">MDLQIREFFLFLCVFCVGYYRKTEGYRLCTLHGKATDNTSCSASLGSSPACLVCPISRLGQQGLSWKSSNETLFIDTVRLRGDLKTYAVNECGPDNYTLSVSTKDLSNGGKYTCSLGMTTLAQFNLIIKDLKPIIPNTQLCVHDFNNKGDNPCKVVLHSSPVCLVCPIKREGLNSLSWKYSSNLTLFLGEVRVGKMFNTSVNQCGHENYSLSLLPDNVGDGGHFTCSLGETPLARFNVIIMAVTPVLQIFWNETRVDNPFEIYDKSTVEARCEVSNLKLPVTLSWEVDNQEIFSKEVWREPLQISKIHNMTGSNATDDAFYNPTQEVCINFNFTPTDNSHTIGCVVRGPLVFGRKASVLLVLKRKIEKDKYNSYSLMIWIVILLPIVSLVAFCVISMRKVVISKKTVASSGGHSERITETPQSRQDYIPEEMFMAENAPDYDIYYGTDNSESLSNFVRLINRISENGRLERWVGELSAMVYDKDNCVATTYNDDASETDISEFRTMAMHVKDVVNHDNVAEIIGIEVSKEPFYIYTEHIEMGTLKDFLNDLQSSRVDPNSYLGELLRFSKEISSALVYLQSAELSHPAICCEKVLLTEGGTCKVYDFQSYPVPETIIAYIVLKHERSCTNWKLAPETRLKKEHSFKSDSWSLSAFICEVYSMGTDPCKASRNSLYEVPANYYDVSFRRPHLCPDSIYSTLKFGWNMDKTERPDIETIYKSLTAMNN</sequence>
<evidence type="ECO:0000313" key="7">
    <source>
        <dbReference type="Proteomes" id="UP001152320"/>
    </source>
</evidence>
<reference evidence="6" key="1">
    <citation type="submission" date="2021-10" db="EMBL/GenBank/DDBJ databases">
        <title>Tropical sea cucumber genome reveals ecological adaptation and Cuvierian tubules defense mechanism.</title>
        <authorList>
            <person name="Chen T."/>
        </authorList>
    </citation>
    <scope>NUCLEOTIDE SEQUENCE</scope>
    <source>
        <strain evidence="6">Nanhai2018</strain>
        <tissue evidence="6">Muscle</tissue>
    </source>
</reference>
<keyword evidence="1" id="KW-0547">Nucleotide-binding</keyword>
<dbReference type="EMBL" id="JAIZAY010000010">
    <property type="protein sequence ID" value="KAJ8035475.1"/>
    <property type="molecule type" value="Genomic_DNA"/>
</dbReference>
<dbReference type="Gene3D" id="1.10.510.10">
    <property type="entry name" value="Transferase(Phosphotransferase) domain 1"/>
    <property type="match status" value="1"/>
</dbReference>
<keyword evidence="2" id="KW-0067">ATP-binding</keyword>
<dbReference type="InterPro" id="IPR000719">
    <property type="entry name" value="Prot_kinase_dom"/>
</dbReference>
<dbReference type="PROSITE" id="PS50011">
    <property type="entry name" value="PROTEIN_KINASE_DOM"/>
    <property type="match status" value="1"/>
</dbReference>
<organism evidence="6 7">
    <name type="scientific">Holothuria leucospilota</name>
    <name type="common">Black long sea cucumber</name>
    <name type="synonym">Mertensiothuria leucospilota</name>
    <dbReference type="NCBI Taxonomy" id="206669"/>
    <lineage>
        <taxon>Eukaryota</taxon>
        <taxon>Metazoa</taxon>
        <taxon>Echinodermata</taxon>
        <taxon>Eleutherozoa</taxon>
        <taxon>Echinozoa</taxon>
        <taxon>Holothuroidea</taxon>
        <taxon>Aspidochirotacea</taxon>
        <taxon>Aspidochirotida</taxon>
        <taxon>Holothuriidae</taxon>
        <taxon>Holothuria</taxon>
    </lineage>
</organism>
<keyword evidence="7" id="KW-1185">Reference proteome</keyword>
<evidence type="ECO:0000313" key="6">
    <source>
        <dbReference type="EMBL" id="KAJ8035475.1"/>
    </source>
</evidence>
<dbReference type="Pfam" id="PF07714">
    <property type="entry name" value="PK_Tyr_Ser-Thr"/>
    <property type="match status" value="1"/>
</dbReference>
<evidence type="ECO:0000256" key="3">
    <source>
        <dbReference type="SAM" id="Phobius"/>
    </source>
</evidence>
<dbReference type="InterPro" id="IPR050198">
    <property type="entry name" value="Non-receptor_tyrosine_kinases"/>
</dbReference>
<name>A0A9Q1H7M7_HOLLE</name>
<evidence type="ECO:0000256" key="2">
    <source>
        <dbReference type="ARBA" id="ARBA00022840"/>
    </source>
</evidence>
<keyword evidence="6" id="KW-0675">Receptor</keyword>
<comment type="caution">
    <text evidence="6">The sequence shown here is derived from an EMBL/GenBank/DDBJ whole genome shotgun (WGS) entry which is preliminary data.</text>
</comment>
<keyword evidence="4" id="KW-0732">Signal</keyword>
<feature type="transmembrane region" description="Helical" evidence="3">
    <location>
        <begin position="374"/>
        <end position="395"/>
    </location>
</feature>
<evidence type="ECO:0000259" key="5">
    <source>
        <dbReference type="PROSITE" id="PS50011"/>
    </source>
</evidence>
<dbReference type="AlphaFoldDB" id="A0A9Q1H7M7"/>
<dbReference type="Proteomes" id="UP001152320">
    <property type="component" value="Chromosome 10"/>
</dbReference>
<keyword evidence="3" id="KW-0812">Transmembrane</keyword>
<dbReference type="GO" id="GO:0005524">
    <property type="term" value="F:ATP binding"/>
    <property type="evidence" value="ECO:0007669"/>
    <property type="project" value="UniProtKB-KW"/>
</dbReference>
<keyword evidence="3" id="KW-1133">Transmembrane helix</keyword>
<feature type="domain" description="Protein kinase" evidence="5">
    <location>
        <begin position="457"/>
        <end position="726"/>
    </location>
</feature>
<dbReference type="PANTHER" id="PTHR24418">
    <property type="entry name" value="TYROSINE-PROTEIN KINASE"/>
    <property type="match status" value="1"/>
</dbReference>
<feature type="signal peptide" evidence="4">
    <location>
        <begin position="1"/>
        <end position="25"/>
    </location>
</feature>
<dbReference type="InterPro" id="IPR001245">
    <property type="entry name" value="Ser-Thr/Tyr_kinase_cat_dom"/>
</dbReference>
<dbReference type="PRINTS" id="PR00109">
    <property type="entry name" value="TYRKINASE"/>
</dbReference>
<dbReference type="SUPFAM" id="SSF56112">
    <property type="entry name" value="Protein kinase-like (PK-like)"/>
    <property type="match status" value="1"/>
</dbReference>
<gene>
    <name evidence="6" type="ORF">HOLleu_22718</name>
</gene>
<accession>A0A9Q1H7M7</accession>